<evidence type="ECO:0000313" key="2">
    <source>
        <dbReference type="Proteomes" id="UP000653674"/>
    </source>
</evidence>
<evidence type="ECO:0000313" key="1">
    <source>
        <dbReference type="EMBL" id="GIG75118.1"/>
    </source>
</evidence>
<dbReference type="Proteomes" id="UP000653674">
    <property type="component" value="Unassembled WGS sequence"/>
</dbReference>
<dbReference type="EMBL" id="BONU01000027">
    <property type="protein sequence ID" value="GIG75118.1"/>
    <property type="molecule type" value="Genomic_DNA"/>
</dbReference>
<proteinExistence type="predicted"/>
<dbReference type="AlphaFoldDB" id="A0A8J3LR51"/>
<sequence length="81" mass="8920">MSVTHTCDACAQWCHGCAEWLGRWWVCSASADVIAVYRSDSSFDALAGSLNNMFNFRSPNDQQILLDPNTGAVVHGDRNNN</sequence>
<reference evidence="1" key="1">
    <citation type="submission" date="2021-01" db="EMBL/GenBank/DDBJ databases">
        <title>Whole genome shotgun sequence of Planosporangium flavigriseum NBRC 105377.</title>
        <authorList>
            <person name="Komaki H."/>
            <person name="Tamura T."/>
        </authorList>
    </citation>
    <scope>NUCLEOTIDE SEQUENCE</scope>
    <source>
        <strain evidence="1">NBRC 105377</strain>
    </source>
</reference>
<accession>A0A8J3LR51</accession>
<comment type="caution">
    <text evidence="1">The sequence shown here is derived from an EMBL/GenBank/DDBJ whole genome shotgun (WGS) entry which is preliminary data.</text>
</comment>
<keyword evidence="2" id="KW-1185">Reference proteome</keyword>
<gene>
    <name evidence="1" type="ORF">Pfl04_35220</name>
</gene>
<protein>
    <submittedName>
        <fullName evidence="1">Uncharacterized protein</fullName>
    </submittedName>
</protein>
<organism evidence="1 2">
    <name type="scientific">Planosporangium flavigriseum</name>
    <dbReference type="NCBI Taxonomy" id="373681"/>
    <lineage>
        <taxon>Bacteria</taxon>
        <taxon>Bacillati</taxon>
        <taxon>Actinomycetota</taxon>
        <taxon>Actinomycetes</taxon>
        <taxon>Micromonosporales</taxon>
        <taxon>Micromonosporaceae</taxon>
        <taxon>Planosporangium</taxon>
    </lineage>
</organism>
<name>A0A8J3LR51_9ACTN</name>